<protein>
    <recommendedName>
        <fullName evidence="4">MetS family NSS transporter small subunit</fullName>
    </recommendedName>
</protein>
<evidence type="ECO:0000313" key="3">
    <source>
        <dbReference type="Proteomes" id="UP000264445"/>
    </source>
</evidence>
<organism evidence="2 3">
    <name type="scientific">Caldanaerobacter subterraneus</name>
    <dbReference type="NCBI Taxonomy" id="911092"/>
    <lineage>
        <taxon>Bacteria</taxon>
        <taxon>Bacillati</taxon>
        <taxon>Bacillota</taxon>
        <taxon>Clostridia</taxon>
        <taxon>Thermoanaerobacterales</taxon>
        <taxon>Thermoanaerobacteraceae</taxon>
        <taxon>Caldanaerobacter</taxon>
    </lineage>
</organism>
<dbReference type="AlphaFoldDB" id="A0A357VMP9"/>
<keyword evidence="1" id="KW-0472">Membrane</keyword>
<keyword evidence="1" id="KW-0812">Transmembrane</keyword>
<dbReference type="EMBL" id="DOLB01000110">
    <property type="protein sequence ID" value="HBT49665.1"/>
    <property type="molecule type" value="Genomic_DNA"/>
</dbReference>
<dbReference type="Proteomes" id="UP000264445">
    <property type="component" value="Unassembled WGS sequence"/>
</dbReference>
<dbReference type="RefSeq" id="WP_278429214.1">
    <property type="nucleotide sequence ID" value="NZ_DOLB01000110.1"/>
</dbReference>
<gene>
    <name evidence="2" type="ORF">DEA61_07555</name>
</gene>
<evidence type="ECO:0000313" key="2">
    <source>
        <dbReference type="EMBL" id="HBT49665.1"/>
    </source>
</evidence>
<dbReference type="NCBIfam" id="NF033493">
    <property type="entry name" value="MetS_like_NSS"/>
    <property type="match status" value="1"/>
</dbReference>
<evidence type="ECO:0008006" key="4">
    <source>
        <dbReference type="Google" id="ProtNLM"/>
    </source>
</evidence>
<accession>A0A357VMP9</accession>
<proteinExistence type="predicted"/>
<comment type="caution">
    <text evidence="2">The sequence shown here is derived from an EMBL/GenBank/DDBJ whole genome shotgun (WGS) entry which is preliminary data.</text>
</comment>
<reference evidence="2 3" key="1">
    <citation type="journal article" date="2018" name="Nat. Biotechnol.">
        <title>A standardized bacterial taxonomy based on genome phylogeny substantially revises the tree of life.</title>
        <authorList>
            <person name="Parks D.H."/>
            <person name="Chuvochina M."/>
            <person name="Waite D.W."/>
            <person name="Rinke C."/>
            <person name="Skarshewski A."/>
            <person name="Chaumeil P.A."/>
            <person name="Hugenholtz P."/>
        </authorList>
    </citation>
    <scope>NUCLEOTIDE SEQUENCE [LARGE SCALE GENOMIC DNA]</scope>
    <source>
        <strain evidence="2">UBA12544</strain>
    </source>
</reference>
<name>A0A357VMP9_9THEO</name>
<feature type="transmembrane region" description="Helical" evidence="1">
    <location>
        <begin position="6"/>
        <end position="24"/>
    </location>
</feature>
<evidence type="ECO:0000256" key="1">
    <source>
        <dbReference type="SAM" id="Phobius"/>
    </source>
</evidence>
<keyword evidence="1" id="KW-1133">Transmembrane helix</keyword>
<sequence>MSGIALFFMVLAWAVILGGVYYTLSNLLKHQAK</sequence>